<protein>
    <submittedName>
        <fullName evidence="1">Uncharacterized protein</fullName>
    </submittedName>
</protein>
<evidence type="ECO:0000313" key="2">
    <source>
        <dbReference type="Proteomes" id="UP001370348"/>
    </source>
</evidence>
<accession>A0ABZ2LU54</accession>
<keyword evidence="2" id="KW-1185">Reference proteome</keyword>
<sequence length="149" mass="17105">MMVHSFTPGATVSMEKSVYWQLTIDREHRLVRLVRTPEPYAQLVDIGASFLFVDRQLVDVDRKQYRLLVDLREGPRRNDSAFEAEMERFRRALVVSFRRTALVVKSATGLLQVKRHMQQDGALQAGVFMGETQAIQFLQKVTLLAQKGP</sequence>
<evidence type="ECO:0000313" key="1">
    <source>
        <dbReference type="EMBL" id="WXB13139.1"/>
    </source>
</evidence>
<dbReference type="Proteomes" id="UP001370348">
    <property type="component" value="Chromosome"/>
</dbReference>
<proteinExistence type="predicted"/>
<dbReference type="EMBL" id="CP089984">
    <property type="protein sequence ID" value="WXB13139.1"/>
    <property type="molecule type" value="Genomic_DNA"/>
</dbReference>
<organism evidence="1 2">
    <name type="scientific">Pendulispora albinea</name>
    <dbReference type="NCBI Taxonomy" id="2741071"/>
    <lineage>
        <taxon>Bacteria</taxon>
        <taxon>Pseudomonadati</taxon>
        <taxon>Myxococcota</taxon>
        <taxon>Myxococcia</taxon>
        <taxon>Myxococcales</taxon>
        <taxon>Sorangiineae</taxon>
        <taxon>Pendulisporaceae</taxon>
        <taxon>Pendulispora</taxon>
    </lineage>
</organism>
<dbReference type="RefSeq" id="WP_394822758.1">
    <property type="nucleotide sequence ID" value="NZ_CP089984.1"/>
</dbReference>
<gene>
    <name evidence="1" type="ORF">LZC94_35495</name>
</gene>
<name>A0ABZ2LU54_9BACT</name>
<reference evidence="1 2" key="1">
    <citation type="submission" date="2021-12" db="EMBL/GenBank/DDBJ databases">
        <title>Discovery of the Pendulisporaceae a myxobacterial family with distinct sporulation behavior and unique specialized metabolism.</title>
        <authorList>
            <person name="Garcia R."/>
            <person name="Popoff A."/>
            <person name="Bader C.D."/>
            <person name="Loehr J."/>
            <person name="Walesch S."/>
            <person name="Walt C."/>
            <person name="Boldt J."/>
            <person name="Bunk B."/>
            <person name="Haeckl F.J.F.P.J."/>
            <person name="Gunesch A.P."/>
            <person name="Birkelbach J."/>
            <person name="Nuebel U."/>
            <person name="Pietschmann T."/>
            <person name="Bach T."/>
            <person name="Mueller R."/>
        </authorList>
    </citation>
    <scope>NUCLEOTIDE SEQUENCE [LARGE SCALE GENOMIC DNA]</scope>
    <source>
        <strain evidence="1 2">MSr11954</strain>
    </source>
</reference>